<protein>
    <submittedName>
        <fullName evidence="1">Uncharacterized protein</fullName>
    </submittedName>
</protein>
<organism evidence="1 2">
    <name type="scientific">Streptomyces albireticuli</name>
    <dbReference type="NCBI Taxonomy" id="1940"/>
    <lineage>
        <taxon>Bacteria</taxon>
        <taxon>Bacillati</taxon>
        <taxon>Actinomycetota</taxon>
        <taxon>Actinomycetes</taxon>
        <taxon>Kitasatosporales</taxon>
        <taxon>Streptomycetaceae</taxon>
        <taxon>Streptomyces</taxon>
    </lineage>
</organism>
<dbReference type="Proteomes" id="UP000218944">
    <property type="component" value="Unassembled WGS sequence"/>
</dbReference>
<gene>
    <name evidence="1" type="ORF">CK936_06545</name>
</gene>
<keyword evidence="2" id="KW-1185">Reference proteome</keyword>
<evidence type="ECO:0000313" key="1">
    <source>
        <dbReference type="EMBL" id="PAU49688.1"/>
    </source>
</evidence>
<comment type="caution">
    <text evidence="1">The sequence shown here is derived from an EMBL/GenBank/DDBJ whole genome shotgun (WGS) entry which is preliminary data.</text>
</comment>
<dbReference type="EMBL" id="NSJV01000121">
    <property type="protein sequence ID" value="PAU49688.1"/>
    <property type="molecule type" value="Genomic_DNA"/>
</dbReference>
<sequence>MHQMAVEAGELTGGCARCPPWSYPIGRCTATPDGRSGAGAVPRTVGRRMVVVPVLKGGG</sequence>
<evidence type="ECO:0000313" key="2">
    <source>
        <dbReference type="Proteomes" id="UP000218944"/>
    </source>
</evidence>
<dbReference type="AlphaFoldDB" id="A0A2A2DB40"/>
<accession>A0A2A2DB40</accession>
<proteinExistence type="predicted"/>
<reference evidence="1 2" key="1">
    <citation type="submission" date="2017-08" db="EMBL/GenBank/DDBJ databases">
        <title>Genome sequence of Streptomyces albireticuli NRRL B-1670.</title>
        <authorList>
            <person name="Graham D.E."/>
            <person name="Mahan K.M."/>
            <person name="Klingeman D.M."/>
            <person name="Hettich R.L."/>
            <person name="Parry R.J."/>
            <person name="Spain J.C."/>
        </authorList>
    </citation>
    <scope>NUCLEOTIDE SEQUENCE [LARGE SCALE GENOMIC DNA]</scope>
    <source>
        <strain evidence="1 2">NRRL B-1670</strain>
    </source>
</reference>
<name>A0A2A2DB40_9ACTN</name>